<comment type="caution">
    <text evidence="2">The sequence shown here is derived from an EMBL/GenBank/DDBJ whole genome shotgun (WGS) entry which is preliminary data.</text>
</comment>
<reference evidence="2" key="1">
    <citation type="journal article" date="2014" name="Front. Microbiol.">
        <title>High frequency of phylogenetically diverse reductive dehalogenase-homologous genes in deep subseafloor sedimentary metagenomes.</title>
        <authorList>
            <person name="Kawai M."/>
            <person name="Futagami T."/>
            <person name="Toyoda A."/>
            <person name="Takaki Y."/>
            <person name="Nishi S."/>
            <person name="Hori S."/>
            <person name="Arai W."/>
            <person name="Tsubouchi T."/>
            <person name="Morono Y."/>
            <person name="Uchiyama I."/>
            <person name="Ito T."/>
            <person name="Fujiyama A."/>
            <person name="Inagaki F."/>
            <person name="Takami H."/>
        </authorList>
    </citation>
    <scope>NUCLEOTIDE SEQUENCE</scope>
    <source>
        <strain evidence="2">Expedition CK06-06</strain>
    </source>
</reference>
<proteinExistence type="predicted"/>
<feature type="non-terminal residue" evidence="2">
    <location>
        <position position="30"/>
    </location>
</feature>
<sequence length="30" mass="3142">MGLGSGSWLPTLSMLVSTNFGLAYYGTIFG</sequence>
<feature type="transmembrane region" description="Helical" evidence="1">
    <location>
        <begin position="6"/>
        <end position="25"/>
    </location>
</feature>
<keyword evidence="1" id="KW-1133">Transmembrane helix</keyword>
<protein>
    <submittedName>
        <fullName evidence="2">Uncharacterized protein</fullName>
    </submittedName>
</protein>
<gene>
    <name evidence="2" type="ORF">S03H2_21789</name>
</gene>
<keyword evidence="1" id="KW-0472">Membrane</keyword>
<keyword evidence="1" id="KW-0812">Transmembrane</keyword>
<dbReference type="EMBL" id="BARU01011644">
    <property type="protein sequence ID" value="GAH32130.1"/>
    <property type="molecule type" value="Genomic_DNA"/>
</dbReference>
<accession>X1FHY1</accession>
<evidence type="ECO:0000313" key="2">
    <source>
        <dbReference type="EMBL" id="GAH32130.1"/>
    </source>
</evidence>
<evidence type="ECO:0000256" key="1">
    <source>
        <dbReference type="SAM" id="Phobius"/>
    </source>
</evidence>
<dbReference type="AlphaFoldDB" id="X1FHY1"/>
<name>X1FHY1_9ZZZZ</name>
<organism evidence="2">
    <name type="scientific">marine sediment metagenome</name>
    <dbReference type="NCBI Taxonomy" id="412755"/>
    <lineage>
        <taxon>unclassified sequences</taxon>
        <taxon>metagenomes</taxon>
        <taxon>ecological metagenomes</taxon>
    </lineage>
</organism>